<evidence type="ECO:0000313" key="3">
    <source>
        <dbReference type="Proteomes" id="UP000028702"/>
    </source>
</evidence>
<reference evidence="2 3" key="1">
    <citation type="submission" date="2014-07" db="EMBL/GenBank/DDBJ databases">
        <title>Tepidicaulis marinum gen. nov., sp. nov., a novel marine bacterium denitrifying nitrate to nitrous oxide strictly under microaerobic conditions.</title>
        <authorList>
            <person name="Takeuchi M."/>
            <person name="Yamagishi T."/>
            <person name="Kamagata Y."/>
            <person name="Oshima K."/>
            <person name="Hattori M."/>
            <person name="Katayama T."/>
            <person name="Hanada S."/>
            <person name="Tamaki H."/>
            <person name="Marumo K."/>
            <person name="Maeda H."/>
            <person name="Nedachi M."/>
            <person name="Iwasaki W."/>
            <person name="Suwa Y."/>
            <person name="Sakata S."/>
        </authorList>
    </citation>
    <scope>NUCLEOTIDE SEQUENCE [LARGE SCALE GENOMIC DNA]</scope>
    <source>
        <strain evidence="2 3">MA2</strain>
    </source>
</reference>
<comment type="caution">
    <text evidence="2">The sequence shown here is derived from an EMBL/GenBank/DDBJ whole genome shotgun (WGS) entry which is preliminary data.</text>
</comment>
<dbReference type="RefSeq" id="WP_156101809.1">
    <property type="nucleotide sequence ID" value="NZ_BBIO01000030.1"/>
</dbReference>
<dbReference type="Proteomes" id="UP000028702">
    <property type="component" value="Unassembled WGS sequence"/>
</dbReference>
<keyword evidence="3" id="KW-1185">Reference proteome</keyword>
<feature type="compositionally biased region" description="Basic and acidic residues" evidence="1">
    <location>
        <begin position="33"/>
        <end position="49"/>
    </location>
</feature>
<feature type="region of interest" description="Disordered" evidence="1">
    <location>
        <begin position="30"/>
        <end position="49"/>
    </location>
</feature>
<organism evidence="2 3">
    <name type="scientific">Tepidicaulis marinus</name>
    <dbReference type="NCBI Taxonomy" id="1333998"/>
    <lineage>
        <taxon>Bacteria</taxon>
        <taxon>Pseudomonadati</taxon>
        <taxon>Pseudomonadota</taxon>
        <taxon>Alphaproteobacteria</taxon>
        <taxon>Hyphomicrobiales</taxon>
        <taxon>Parvibaculaceae</taxon>
        <taxon>Tepidicaulis</taxon>
    </lineage>
</organism>
<protein>
    <submittedName>
        <fullName evidence="2">Transcriptional regulator, XRE family</fullName>
    </submittedName>
</protein>
<accession>A0A081BFH2</accession>
<evidence type="ECO:0000313" key="2">
    <source>
        <dbReference type="EMBL" id="GAK46790.1"/>
    </source>
</evidence>
<dbReference type="AlphaFoldDB" id="A0A081BFH2"/>
<gene>
    <name evidence="2" type="ORF">M2A_3289</name>
</gene>
<dbReference type="STRING" id="1333998.M2A_3289"/>
<sequence length="49" mass="5698">MGRTLDEILASLPEDRRKDIEERAQELLTTLQEFREDETTSTAEMKDAD</sequence>
<evidence type="ECO:0000256" key="1">
    <source>
        <dbReference type="SAM" id="MobiDB-lite"/>
    </source>
</evidence>
<proteinExistence type="predicted"/>
<dbReference type="EMBL" id="BBIO01000030">
    <property type="protein sequence ID" value="GAK46790.1"/>
    <property type="molecule type" value="Genomic_DNA"/>
</dbReference>
<name>A0A081BFH2_9HYPH</name>